<dbReference type="GO" id="GO:0004674">
    <property type="term" value="F:protein serine/threonine kinase activity"/>
    <property type="evidence" value="ECO:0007669"/>
    <property type="project" value="UniProtKB-KW"/>
</dbReference>
<keyword evidence="9" id="KW-1133">Transmembrane helix</keyword>
<keyword evidence="4" id="KW-0547">Nucleotide-binding</keyword>
<evidence type="ECO:0000256" key="9">
    <source>
        <dbReference type="SAM" id="Phobius"/>
    </source>
</evidence>
<dbReference type="InterPro" id="IPR000719">
    <property type="entry name" value="Prot_kinase_dom"/>
</dbReference>
<evidence type="ECO:0000259" key="10">
    <source>
        <dbReference type="PROSITE" id="PS50011"/>
    </source>
</evidence>
<feature type="transmembrane region" description="Helical" evidence="9">
    <location>
        <begin position="428"/>
        <end position="448"/>
    </location>
</feature>
<proteinExistence type="predicted"/>
<feature type="transmembrane region" description="Helical" evidence="9">
    <location>
        <begin position="554"/>
        <end position="575"/>
    </location>
</feature>
<comment type="catalytic activity">
    <reaction evidence="7">
        <text>L-threonyl-[protein] + ATP = O-phospho-L-threonyl-[protein] + ADP + H(+)</text>
        <dbReference type="Rhea" id="RHEA:46608"/>
        <dbReference type="Rhea" id="RHEA-COMP:11060"/>
        <dbReference type="Rhea" id="RHEA-COMP:11605"/>
        <dbReference type="ChEBI" id="CHEBI:15378"/>
        <dbReference type="ChEBI" id="CHEBI:30013"/>
        <dbReference type="ChEBI" id="CHEBI:30616"/>
        <dbReference type="ChEBI" id="CHEBI:61977"/>
        <dbReference type="ChEBI" id="CHEBI:456216"/>
        <dbReference type="EC" id="2.7.11.1"/>
    </reaction>
</comment>
<evidence type="ECO:0000256" key="6">
    <source>
        <dbReference type="ARBA" id="ARBA00022840"/>
    </source>
</evidence>
<dbReference type="GO" id="GO:0005524">
    <property type="term" value="F:ATP binding"/>
    <property type="evidence" value="ECO:0007669"/>
    <property type="project" value="UniProtKB-KW"/>
</dbReference>
<dbReference type="PROSITE" id="PS50011">
    <property type="entry name" value="PROTEIN_KINASE_DOM"/>
    <property type="match status" value="1"/>
</dbReference>
<evidence type="ECO:0000256" key="2">
    <source>
        <dbReference type="ARBA" id="ARBA00022527"/>
    </source>
</evidence>
<keyword evidence="9" id="KW-0812">Transmembrane</keyword>
<dbReference type="Pfam" id="PF00069">
    <property type="entry name" value="Pkinase"/>
    <property type="match status" value="1"/>
</dbReference>
<feature type="transmembrane region" description="Helical" evidence="9">
    <location>
        <begin position="512"/>
        <end position="534"/>
    </location>
</feature>
<dbReference type="PANTHER" id="PTHR24363">
    <property type="entry name" value="SERINE/THREONINE PROTEIN KINASE"/>
    <property type="match status" value="1"/>
</dbReference>
<dbReference type="InterPro" id="IPR011009">
    <property type="entry name" value="Kinase-like_dom_sf"/>
</dbReference>
<evidence type="ECO:0000256" key="5">
    <source>
        <dbReference type="ARBA" id="ARBA00022777"/>
    </source>
</evidence>
<dbReference type="InterPro" id="IPR008271">
    <property type="entry name" value="Ser/Thr_kinase_AS"/>
</dbReference>
<keyword evidence="9" id="KW-0472">Membrane</keyword>
<dbReference type="RefSeq" id="WP_280657183.1">
    <property type="nucleotide sequence ID" value="NZ_JANQDL010000049.1"/>
</dbReference>
<gene>
    <name evidence="11" type="ORF">NWP23_06700</name>
</gene>
<dbReference type="SUPFAM" id="SSF56112">
    <property type="entry name" value="Protein kinase-like (PK-like)"/>
    <property type="match status" value="1"/>
</dbReference>
<evidence type="ECO:0000313" key="12">
    <source>
        <dbReference type="Proteomes" id="UP001159370"/>
    </source>
</evidence>
<keyword evidence="3" id="KW-0808">Transferase</keyword>
<evidence type="ECO:0000313" key="11">
    <source>
        <dbReference type="EMBL" id="MDH6063465.1"/>
    </source>
</evidence>
<dbReference type="PANTHER" id="PTHR24363:SF0">
    <property type="entry name" value="SERINE_THREONINE KINASE LIKE DOMAIN CONTAINING 1"/>
    <property type="match status" value="1"/>
</dbReference>
<keyword evidence="5 11" id="KW-0418">Kinase</keyword>
<dbReference type="NCBIfam" id="NF045510">
    <property type="entry name" value="4Cys_prefix_kin"/>
    <property type="match status" value="1"/>
</dbReference>
<dbReference type="Proteomes" id="UP001159370">
    <property type="component" value="Unassembled WGS sequence"/>
</dbReference>
<evidence type="ECO:0000256" key="7">
    <source>
        <dbReference type="ARBA" id="ARBA00047899"/>
    </source>
</evidence>
<evidence type="ECO:0000256" key="4">
    <source>
        <dbReference type="ARBA" id="ARBA00022741"/>
    </source>
</evidence>
<dbReference type="AlphaFoldDB" id="A0AA43KEW7"/>
<evidence type="ECO:0000256" key="8">
    <source>
        <dbReference type="ARBA" id="ARBA00048679"/>
    </source>
</evidence>
<comment type="caution">
    <text evidence="11">The sequence shown here is derived from an EMBL/GenBank/DDBJ whole genome shotgun (WGS) entry which is preliminary data.</text>
</comment>
<accession>A0AA43KEW7</accession>
<organism evidence="11 12">
    <name type="scientific">Umezakia ovalisporum FSS-62</name>
    <dbReference type="NCBI Taxonomy" id="2971776"/>
    <lineage>
        <taxon>Bacteria</taxon>
        <taxon>Bacillati</taxon>
        <taxon>Cyanobacteriota</taxon>
        <taxon>Cyanophyceae</taxon>
        <taxon>Nostocales</taxon>
        <taxon>Nodulariaceae</taxon>
        <taxon>Umezakia</taxon>
    </lineage>
</organism>
<dbReference type="CDD" id="cd14014">
    <property type="entry name" value="STKc_PknB_like"/>
    <property type="match status" value="1"/>
</dbReference>
<dbReference type="EMBL" id="JANQDL010000049">
    <property type="protein sequence ID" value="MDH6063465.1"/>
    <property type="molecule type" value="Genomic_DNA"/>
</dbReference>
<evidence type="ECO:0000256" key="1">
    <source>
        <dbReference type="ARBA" id="ARBA00012513"/>
    </source>
</evidence>
<reference evidence="11 12" key="1">
    <citation type="journal article" date="2023" name="J. Phycol.">
        <title>Chrysosporum ovalisporum is synonymous with the true-branching cyanobacterium Umezakia natans (Nostocales/Aphanizomenonaceae).</title>
        <authorList>
            <person name="McGregor G.B."/>
            <person name="Sendall B.C."/>
            <person name="Niiyama Y."/>
            <person name="Tuji A."/>
            <person name="Willis A."/>
        </authorList>
    </citation>
    <scope>NUCLEOTIDE SEQUENCE [LARGE SCALE GENOMIC DNA]</scope>
    <source>
        <strain evidence="11 12">FSS-62</strain>
    </source>
</reference>
<dbReference type="PROSITE" id="PS00108">
    <property type="entry name" value="PROTEIN_KINASE_ST"/>
    <property type="match status" value="1"/>
</dbReference>
<sequence length="585" mass="65035">MSHITKSAVHCINPDCKRPYPQPWGNKFCTSCGALLHLLDRYVPLKPLGSGGFAQIYTVWDEKTKTEKVLKILVENSPKALELFTQEAEVLIKLRHPGVPLVESDGYFQVNLPNPKPRVLACLVMEKINGQTLEEVLKSYPQGCPEDLVLNWFAQAVKILEELHKRQIIHRDIKPSNLMLRTHLPTLPLSSGENKVDLVLIDFGGVKQFKTSKLSRESSSTKLYSSGYSPPEQMIGGNVGPGADFYALGRTMIELITGQYPPELGDPQTGVLHWRNHIQVNPQLADLLDDMVQEDMRSRPLNAIMIQKRLNKITRRSSQRSLFSQIKDAVEQAAITVSGQFTLSTQALEQALKNFIKAVAKTVIFTAKVIFQILQACLATVWAMLLTSVGSCIGSTIGSIVASRTVLVHQVAEYISRQLPELVNNTPAVMATEIIIFVGAGLGTAWGLTISGCFGQRRRFLVTSVMGIISYGLSWLVLQFTSSKHSGEALLAVILVAVFLLTLTLDFRSHHIVYAVVAAFGTATIFAMLFMFGFPTTVFQFSSQPLWSALYLPMTFFSLVSLFMSFWLGVTYYLIVPGLRFMGWR</sequence>
<dbReference type="Gene3D" id="1.10.510.10">
    <property type="entry name" value="Transferase(Phosphotransferase) domain 1"/>
    <property type="match status" value="1"/>
</dbReference>
<dbReference type="SMART" id="SM00220">
    <property type="entry name" value="S_TKc"/>
    <property type="match status" value="1"/>
</dbReference>
<evidence type="ECO:0000256" key="3">
    <source>
        <dbReference type="ARBA" id="ARBA00022679"/>
    </source>
</evidence>
<keyword evidence="2 11" id="KW-0723">Serine/threonine-protein kinase</keyword>
<keyword evidence="6" id="KW-0067">ATP-binding</keyword>
<feature type="transmembrane region" description="Helical" evidence="9">
    <location>
        <begin position="489"/>
        <end position="505"/>
    </location>
</feature>
<comment type="catalytic activity">
    <reaction evidence="8">
        <text>L-seryl-[protein] + ATP = O-phospho-L-seryl-[protein] + ADP + H(+)</text>
        <dbReference type="Rhea" id="RHEA:17989"/>
        <dbReference type="Rhea" id="RHEA-COMP:9863"/>
        <dbReference type="Rhea" id="RHEA-COMP:11604"/>
        <dbReference type="ChEBI" id="CHEBI:15378"/>
        <dbReference type="ChEBI" id="CHEBI:29999"/>
        <dbReference type="ChEBI" id="CHEBI:30616"/>
        <dbReference type="ChEBI" id="CHEBI:83421"/>
        <dbReference type="ChEBI" id="CHEBI:456216"/>
        <dbReference type="EC" id="2.7.11.1"/>
    </reaction>
</comment>
<protein>
    <recommendedName>
        <fullName evidence="1">non-specific serine/threonine protein kinase</fullName>
        <ecNumber evidence="1">2.7.11.1</ecNumber>
    </recommendedName>
</protein>
<dbReference type="EC" id="2.7.11.1" evidence="1"/>
<name>A0AA43KEW7_9CYAN</name>
<feature type="transmembrane region" description="Helical" evidence="9">
    <location>
        <begin position="460"/>
        <end position="477"/>
    </location>
</feature>
<feature type="domain" description="Protein kinase" evidence="10">
    <location>
        <begin position="42"/>
        <end position="314"/>
    </location>
</feature>